<dbReference type="InterPro" id="IPR050555">
    <property type="entry name" value="Bact_Solute-Bind_Prot2"/>
</dbReference>
<comment type="caution">
    <text evidence="5">The sequence shown here is derived from an EMBL/GenBank/DDBJ whole genome shotgun (WGS) entry which is preliminary data.</text>
</comment>
<evidence type="ECO:0000256" key="1">
    <source>
        <dbReference type="ARBA" id="ARBA00004196"/>
    </source>
</evidence>
<comment type="subcellular location">
    <subcellularLocation>
        <location evidence="1">Cell envelope</location>
    </subcellularLocation>
</comment>
<dbReference type="PANTHER" id="PTHR30036">
    <property type="entry name" value="D-XYLOSE-BINDING PERIPLASMIC PROTEIN"/>
    <property type="match status" value="1"/>
</dbReference>
<evidence type="ECO:0000259" key="4">
    <source>
        <dbReference type="Pfam" id="PF13407"/>
    </source>
</evidence>
<keyword evidence="6" id="KW-1185">Reference proteome</keyword>
<feature type="domain" description="Periplasmic binding protein" evidence="4">
    <location>
        <begin position="66"/>
        <end position="302"/>
    </location>
</feature>
<feature type="chain" id="PRO_5045808472" evidence="3">
    <location>
        <begin position="26"/>
        <end position="322"/>
    </location>
</feature>
<sequence>MSAAGKLTRAALAALLAVALSGCFSGESDRLQTPSSGAGNPKPEAPAGAKTYGIIYPMAYPMYEMITQDASAAAEAAGVALIVSAPDEANTEQQIRIMETMIRQQVAGIAISPVDSEALTPVINKAQAAGIPVVTFESDAPSSVRTAYVGADNYATGKQSAVAVSQLLGGKGMILVENGMEEMLGMRQRLSGFIDYLNANTAIDVLEVHYNQGSEEKAMSDIETMIDAHPHFDALVGLDIVSASASTLIWKAKGLNRLAVSTGIATTSKEALLNGQLAAVISQREEDWGKLIMETLLAAGEGDPVAKRIETGIQDIRQNDVR</sequence>
<gene>
    <name evidence="5" type="ORF">ACFFSY_23735</name>
</gene>
<dbReference type="EMBL" id="JBHMDO010000038">
    <property type="protein sequence ID" value="MFB9328957.1"/>
    <property type="molecule type" value="Genomic_DNA"/>
</dbReference>
<evidence type="ECO:0000256" key="3">
    <source>
        <dbReference type="SAM" id="SignalP"/>
    </source>
</evidence>
<dbReference type="PANTHER" id="PTHR30036:SF7">
    <property type="entry name" value="ABC TRANSPORTER PERIPLASMIC-BINDING PROTEIN YPHF"/>
    <property type="match status" value="1"/>
</dbReference>
<dbReference type="Proteomes" id="UP001589747">
    <property type="component" value="Unassembled WGS sequence"/>
</dbReference>
<dbReference type="InterPro" id="IPR025997">
    <property type="entry name" value="SBP_2_dom"/>
</dbReference>
<evidence type="ECO:0000313" key="5">
    <source>
        <dbReference type="EMBL" id="MFB9328957.1"/>
    </source>
</evidence>
<name>A0ABV5KY15_9BACL</name>
<protein>
    <submittedName>
        <fullName evidence="5">Sugar ABC transporter substrate-binding protein</fullName>
    </submittedName>
</protein>
<dbReference type="SUPFAM" id="SSF53822">
    <property type="entry name" value="Periplasmic binding protein-like I"/>
    <property type="match status" value="1"/>
</dbReference>
<dbReference type="Pfam" id="PF13407">
    <property type="entry name" value="Peripla_BP_4"/>
    <property type="match status" value="1"/>
</dbReference>
<dbReference type="InterPro" id="IPR028082">
    <property type="entry name" value="Peripla_BP_I"/>
</dbReference>
<accession>A0ABV5KY15</accession>
<reference evidence="5 6" key="1">
    <citation type="submission" date="2024-09" db="EMBL/GenBank/DDBJ databases">
        <authorList>
            <person name="Sun Q."/>
            <person name="Mori K."/>
        </authorList>
    </citation>
    <scope>NUCLEOTIDE SEQUENCE [LARGE SCALE GENOMIC DNA]</scope>
    <source>
        <strain evidence="5 6">TISTR 2452</strain>
    </source>
</reference>
<dbReference type="RefSeq" id="WP_377498765.1">
    <property type="nucleotide sequence ID" value="NZ_JBHMDO010000038.1"/>
</dbReference>
<dbReference type="PROSITE" id="PS51257">
    <property type="entry name" value="PROKAR_LIPOPROTEIN"/>
    <property type="match status" value="1"/>
</dbReference>
<organism evidence="5 6">
    <name type="scientific">Paenibacillus aurantiacus</name>
    <dbReference type="NCBI Taxonomy" id="1936118"/>
    <lineage>
        <taxon>Bacteria</taxon>
        <taxon>Bacillati</taxon>
        <taxon>Bacillota</taxon>
        <taxon>Bacilli</taxon>
        <taxon>Bacillales</taxon>
        <taxon>Paenibacillaceae</taxon>
        <taxon>Paenibacillus</taxon>
    </lineage>
</organism>
<proteinExistence type="inferred from homology"/>
<comment type="similarity">
    <text evidence="2">Belongs to the bacterial solute-binding protein 2 family.</text>
</comment>
<feature type="signal peptide" evidence="3">
    <location>
        <begin position="1"/>
        <end position="25"/>
    </location>
</feature>
<keyword evidence="3" id="KW-0732">Signal</keyword>
<evidence type="ECO:0000313" key="6">
    <source>
        <dbReference type="Proteomes" id="UP001589747"/>
    </source>
</evidence>
<evidence type="ECO:0000256" key="2">
    <source>
        <dbReference type="ARBA" id="ARBA00007639"/>
    </source>
</evidence>
<dbReference type="Gene3D" id="3.40.50.2300">
    <property type="match status" value="2"/>
</dbReference>